<evidence type="ECO:0000313" key="3">
    <source>
        <dbReference type="Proteomes" id="UP001162640"/>
    </source>
</evidence>
<feature type="compositionally biased region" description="Basic and acidic residues" evidence="1">
    <location>
        <begin position="373"/>
        <end position="387"/>
    </location>
</feature>
<dbReference type="SUPFAM" id="SSF52047">
    <property type="entry name" value="RNI-like"/>
    <property type="match status" value="1"/>
</dbReference>
<proteinExistence type="predicted"/>
<dbReference type="PANTHER" id="PTHR13318:SF105">
    <property type="entry name" value="F-BOX_LRR-REPEAT PROTEIN 3"/>
    <property type="match status" value="1"/>
</dbReference>
<gene>
    <name evidence="2" type="ORF">TL16_g12410</name>
</gene>
<feature type="compositionally biased region" description="Acidic residues" evidence="1">
    <location>
        <begin position="388"/>
        <end position="399"/>
    </location>
</feature>
<dbReference type="GO" id="GO:0031146">
    <property type="term" value="P:SCF-dependent proteasomal ubiquitin-dependent protein catabolic process"/>
    <property type="evidence" value="ECO:0007669"/>
    <property type="project" value="TreeGrafter"/>
</dbReference>
<dbReference type="Proteomes" id="UP001162640">
    <property type="component" value="Unassembled WGS sequence"/>
</dbReference>
<sequence length="792" mass="88972">MKRNEILLSPSNIHCRTQLAQNLSPFTPSNPFSFKRPSKKAFKTYPHLSLPPYFSSSDPHLLPLKHRLQRTTSTGSLSKEGTFYNARPYLVGMKGGMTNKYRLPSKHRYRSYVDKRIGRKRRKKGGKGLETESLESLDYSIASIDIDADLEGDEEVGGLNDLEKNVDDNVDSVSTLLSSNGPSLRVDSKNRKQPTQKKKKSTSRPIFTADKEKKMFKRMKEIRSSLRLSEAFERHWDFEVKRHRIVRGEKLNRGDMDVDVEGSAYPNEMGQIDQDVPIWKKCFDEEDFERIEKSDEIIRERHVEWLRMFGDLCYGREGRDDLDFVKFCDGYEGEGDDVNEEEEVEKEEEIENLNEVDEEEARLIKLAINESLAEAKAEPEPEPPAKVEEEEEEEEEEETNALLKKLRELKKDGFKEEELKAAATKYSDPLKGLNELKPAAKSNTNTNTNTNTNKVEEEEEKKSTNPAIIDTLSETKEIEKEAPVSPDTLLKKLRELKKDGFKEEALKAAITKYSDPLKGLNELKPQEESKKSRSLQFPPFACFEIVGAGLALGSAISAVAHMPLEKRAKVKTINLDGCLSLTEQAFVELLSVLPNLMNLRCGGLTCIGNDGCTAIGRCKRLRYLDLSNATTLSDEGVKTMTEEMKANGINSIRKLSVANAGGLTNEGVKQIGATVAATLEDFCMAGCFKVTDLGLMLVSFPKLQRLNYCGSYKVTDASRRYILSQNPTLLIYNGVRQFGKLAGHALTKSKLAGEGVRRGTFYDSDSCGEEEEAGGKEGEEKGFEDFKKTIGM</sequence>
<feature type="region of interest" description="Disordered" evidence="1">
    <location>
        <begin position="764"/>
        <end position="792"/>
    </location>
</feature>
<protein>
    <submittedName>
        <fullName evidence="2">Uncharacterized protein</fullName>
    </submittedName>
</protein>
<comment type="caution">
    <text evidence="2">The sequence shown here is derived from an EMBL/GenBank/DDBJ whole genome shotgun (WGS) entry which is preliminary data.</text>
</comment>
<dbReference type="EMBL" id="BLQM01000501">
    <property type="protein sequence ID" value="GMH92651.1"/>
    <property type="molecule type" value="Genomic_DNA"/>
</dbReference>
<dbReference type="Gene3D" id="3.80.10.10">
    <property type="entry name" value="Ribonuclease Inhibitor"/>
    <property type="match status" value="1"/>
</dbReference>
<name>A0A9W7BK29_9STRA</name>
<feature type="region of interest" description="Disordered" evidence="1">
    <location>
        <begin position="172"/>
        <end position="207"/>
    </location>
</feature>
<organism evidence="2 3">
    <name type="scientific">Triparma laevis f. inornata</name>
    <dbReference type="NCBI Taxonomy" id="1714386"/>
    <lineage>
        <taxon>Eukaryota</taxon>
        <taxon>Sar</taxon>
        <taxon>Stramenopiles</taxon>
        <taxon>Ochrophyta</taxon>
        <taxon>Bolidophyceae</taxon>
        <taxon>Parmales</taxon>
        <taxon>Triparmaceae</taxon>
        <taxon>Triparma</taxon>
    </lineage>
</organism>
<dbReference type="AlphaFoldDB" id="A0A9W7BK29"/>
<evidence type="ECO:0000313" key="2">
    <source>
        <dbReference type="EMBL" id="GMH92651.1"/>
    </source>
</evidence>
<accession>A0A9W7BK29</accession>
<feature type="region of interest" description="Disordered" evidence="1">
    <location>
        <begin position="372"/>
        <end position="401"/>
    </location>
</feature>
<feature type="compositionally biased region" description="Polar residues" evidence="1">
    <location>
        <begin position="172"/>
        <end position="182"/>
    </location>
</feature>
<feature type="region of interest" description="Disordered" evidence="1">
    <location>
        <begin position="432"/>
        <end position="464"/>
    </location>
</feature>
<reference evidence="3" key="1">
    <citation type="journal article" date="2023" name="Commun. Biol.">
        <title>Genome analysis of Parmales, the sister group of diatoms, reveals the evolutionary specialization of diatoms from phago-mixotrophs to photoautotrophs.</title>
        <authorList>
            <person name="Ban H."/>
            <person name="Sato S."/>
            <person name="Yoshikawa S."/>
            <person name="Yamada K."/>
            <person name="Nakamura Y."/>
            <person name="Ichinomiya M."/>
            <person name="Sato N."/>
            <person name="Blanc-Mathieu R."/>
            <person name="Endo H."/>
            <person name="Kuwata A."/>
            <person name="Ogata H."/>
        </authorList>
    </citation>
    <scope>NUCLEOTIDE SEQUENCE [LARGE SCALE GENOMIC DNA]</scope>
</reference>
<feature type="compositionally biased region" description="Basic residues" evidence="1">
    <location>
        <begin position="191"/>
        <end position="202"/>
    </location>
</feature>
<dbReference type="GO" id="GO:0019005">
    <property type="term" value="C:SCF ubiquitin ligase complex"/>
    <property type="evidence" value="ECO:0007669"/>
    <property type="project" value="TreeGrafter"/>
</dbReference>
<feature type="compositionally biased region" description="Low complexity" evidence="1">
    <location>
        <begin position="441"/>
        <end position="453"/>
    </location>
</feature>
<feature type="compositionally biased region" description="Basic and acidic residues" evidence="1">
    <location>
        <begin position="773"/>
        <end position="792"/>
    </location>
</feature>
<dbReference type="SMART" id="SM00367">
    <property type="entry name" value="LRR_CC"/>
    <property type="match status" value="3"/>
</dbReference>
<evidence type="ECO:0000256" key="1">
    <source>
        <dbReference type="SAM" id="MobiDB-lite"/>
    </source>
</evidence>
<dbReference type="PANTHER" id="PTHR13318">
    <property type="entry name" value="PARTNER OF PAIRED, ISOFORM B-RELATED"/>
    <property type="match status" value="1"/>
</dbReference>
<dbReference type="InterPro" id="IPR006553">
    <property type="entry name" value="Leu-rich_rpt_Cys-con_subtyp"/>
</dbReference>
<dbReference type="InterPro" id="IPR032675">
    <property type="entry name" value="LRR_dom_sf"/>
</dbReference>